<protein>
    <submittedName>
        <fullName evidence="2">Uncharacterized protein</fullName>
    </submittedName>
</protein>
<organism evidence="2 3">
    <name type="scientific">Pleurodeles waltl</name>
    <name type="common">Iberian ribbed newt</name>
    <dbReference type="NCBI Taxonomy" id="8319"/>
    <lineage>
        <taxon>Eukaryota</taxon>
        <taxon>Metazoa</taxon>
        <taxon>Chordata</taxon>
        <taxon>Craniata</taxon>
        <taxon>Vertebrata</taxon>
        <taxon>Euteleostomi</taxon>
        <taxon>Amphibia</taxon>
        <taxon>Batrachia</taxon>
        <taxon>Caudata</taxon>
        <taxon>Salamandroidea</taxon>
        <taxon>Salamandridae</taxon>
        <taxon>Pleurodelinae</taxon>
        <taxon>Pleurodeles</taxon>
    </lineage>
</organism>
<dbReference type="EMBL" id="JANPWB010000012">
    <property type="protein sequence ID" value="KAJ1119925.1"/>
    <property type="molecule type" value="Genomic_DNA"/>
</dbReference>
<proteinExistence type="predicted"/>
<feature type="region of interest" description="Disordered" evidence="1">
    <location>
        <begin position="1"/>
        <end position="26"/>
    </location>
</feature>
<sequence length="78" mass="8406">MMPAPKPWTSQKRDDPNDSAGLASSQPLIPHKLAEIGVSKPCQTIYYLHCPSSKKDGSPYAVVLLGCFQSGNDSPYAI</sequence>
<evidence type="ECO:0000313" key="3">
    <source>
        <dbReference type="Proteomes" id="UP001066276"/>
    </source>
</evidence>
<gene>
    <name evidence="2" type="ORF">NDU88_008108</name>
</gene>
<dbReference type="Proteomes" id="UP001066276">
    <property type="component" value="Chromosome 8"/>
</dbReference>
<name>A0AAV7NV29_PLEWA</name>
<evidence type="ECO:0000313" key="2">
    <source>
        <dbReference type="EMBL" id="KAJ1119925.1"/>
    </source>
</evidence>
<dbReference type="AlphaFoldDB" id="A0AAV7NV29"/>
<accession>A0AAV7NV29</accession>
<evidence type="ECO:0000256" key="1">
    <source>
        <dbReference type="SAM" id="MobiDB-lite"/>
    </source>
</evidence>
<keyword evidence="3" id="KW-1185">Reference proteome</keyword>
<comment type="caution">
    <text evidence="2">The sequence shown here is derived from an EMBL/GenBank/DDBJ whole genome shotgun (WGS) entry which is preliminary data.</text>
</comment>
<reference evidence="2" key="1">
    <citation type="journal article" date="2022" name="bioRxiv">
        <title>Sequencing and chromosome-scale assembly of the giantPleurodeles waltlgenome.</title>
        <authorList>
            <person name="Brown T."/>
            <person name="Elewa A."/>
            <person name="Iarovenko S."/>
            <person name="Subramanian E."/>
            <person name="Araus A.J."/>
            <person name="Petzold A."/>
            <person name="Susuki M."/>
            <person name="Suzuki K.-i.T."/>
            <person name="Hayashi T."/>
            <person name="Toyoda A."/>
            <person name="Oliveira C."/>
            <person name="Osipova E."/>
            <person name="Leigh N.D."/>
            <person name="Simon A."/>
            <person name="Yun M.H."/>
        </authorList>
    </citation>
    <scope>NUCLEOTIDE SEQUENCE</scope>
    <source>
        <strain evidence="2">20211129_DDA</strain>
        <tissue evidence="2">Liver</tissue>
    </source>
</reference>